<dbReference type="GO" id="GO:0046983">
    <property type="term" value="F:protein dimerization activity"/>
    <property type="evidence" value="ECO:0007669"/>
    <property type="project" value="InterPro"/>
</dbReference>
<evidence type="ECO:0000313" key="2">
    <source>
        <dbReference type="EnsemblPlants" id="KQL16371"/>
    </source>
</evidence>
<organism evidence="2 3">
    <name type="scientific">Setaria italica</name>
    <name type="common">Foxtail millet</name>
    <name type="synonym">Panicum italicum</name>
    <dbReference type="NCBI Taxonomy" id="4555"/>
    <lineage>
        <taxon>Eukaryota</taxon>
        <taxon>Viridiplantae</taxon>
        <taxon>Streptophyta</taxon>
        <taxon>Embryophyta</taxon>
        <taxon>Tracheophyta</taxon>
        <taxon>Spermatophyta</taxon>
        <taxon>Magnoliopsida</taxon>
        <taxon>Liliopsida</taxon>
        <taxon>Poales</taxon>
        <taxon>Poaceae</taxon>
        <taxon>PACMAD clade</taxon>
        <taxon>Panicoideae</taxon>
        <taxon>Panicodae</taxon>
        <taxon>Paniceae</taxon>
        <taxon>Cenchrinae</taxon>
        <taxon>Setaria</taxon>
    </lineage>
</organism>
<dbReference type="Proteomes" id="UP000004995">
    <property type="component" value="Unassembled WGS sequence"/>
</dbReference>
<reference evidence="3" key="1">
    <citation type="journal article" date="2012" name="Nat. Biotechnol.">
        <title>Reference genome sequence of the model plant Setaria.</title>
        <authorList>
            <person name="Bennetzen J.L."/>
            <person name="Schmutz J."/>
            <person name="Wang H."/>
            <person name="Percifield R."/>
            <person name="Hawkins J."/>
            <person name="Pontaroli A.C."/>
            <person name="Estep M."/>
            <person name="Feng L."/>
            <person name="Vaughn J.N."/>
            <person name="Grimwood J."/>
            <person name="Jenkins J."/>
            <person name="Barry K."/>
            <person name="Lindquist E."/>
            <person name="Hellsten U."/>
            <person name="Deshpande S."/>
            <person name="Wang X."/>
            <person name="Wu X."/>
            <person name="Mitros T."/>
            <person name="Triplett J."/>
            <person name="Yang X."/>
            <person name="Ye C.Y."/>
            <person name="Mauro-Herrera M."/>
            <person name="Wang L."/>
            <person name="Li P."/>
            <person name="Sharma M."/>
            <person name="Sharma R."/>
            <person name="Ronald P.C."/>
            <person name="Panaud O."/>
            <person name="Kellogg E.A."/>
            <person name="Brutnell T.P."/>
            <person name="Doust A.N."/>
            <person name="Tuskan G.A."/>
            <person name="Rokhsar D."/>
            <person name="Devos K.M."/>
        </authorList>
    </citation>
    <scope>NUCLEOTIDE SEQUENCE [LARGE SCALE GENOMIC DNA]</scope>
    <source>
        <strain evidence="3">cv. Yugu1</strain>
    </source>
</reference>
<dbReference type="InterPro" id="IPR036879">
    <property type="entry name" value="TF_MADSbox_sf"/>
</dbReference>
<dbReference type="HOGENOM" id="CLU_053053_11_1_1"/>
<dbReference type="InParanoid" id="K3ZDP9"/>
<accession>K3ZDP9</accession>
<dbReference type="Gramene" id="KQL16371">
    <property type="protein sequence ID" value="KQL16371"/>
    <property type="gene ID" value="SETIT_024688mg"/>
</dbReference>
<dbReference type="GO" id="GO:0006357">
    <property type="term" value="P:regulation of transcription by RNA polymerase II"/>
    <property type="evidence" value="ECO:0000318"/>
    <property type="project" value="GO_Central"/>
</dbReference>
<keyword evidence="1" id="KW-0732">Signal</keyword>
<keyword evidence="3" id="KW-1185">Reference proteome</keyword>
<reference evidence="2" key="2">
    <citation type="submission" date="2018-08" db="UniProtKB">
        <authorList>
            <consortium name="EnsemblPlants"/>
        </authorList>
    </citation>
    <scope>IDENTIFICATION</scope>
    <source>
        <strain evidence="2">Yugu1</strain>
    </source>
</reference>
<dbReference type="EMBL" id="AGNK02001946">
    <property type="status" value="NOT_ANNOTATED_CDS"/>
    <property type="molecule type" value="Genomic_DNA"/>
</dbReference>
<name>K3ZDP9_SETIT</name>
<dbReference type="GO" id="GO:0000981">
    <property type="term" value="F:DNA-binding transcription factor activity, RNA polymerase II-specific"/>
    <property type="evidence" value="ECO:0000318"/>
    <property type="project" value="GO_Central"/>
</dbReference>
<sequence>MHWRTISAVTLVLLHFMLPQHGSECSNTLFSMAKDLSQEFGAHIAVVAFSPTAELKAYGAPTADFILRTYLPEIHSSPSPACFETVGEATTRVDRMKREAEETAFLAEAEMILVAQTSAGKQNWWEMDMEALGVDEPDVRQGVGGAKGQR</sequence>
<protein>
    <submittedName>
        <fullName evidence="2">Uncharacterized protein</fullName>
    </submittedName>
</protein>
<feature type="chain" id="PRO_5010127710" evidence="1">
    <location>
        <begin position="26"/>
        <end position="150"/>
    </location>
</feature>
<proteinExistence type="predicted"/>
<dbReference type="EnsemblPlants" id="KQL16371">
    <property type="protein sequence ID" value="KQL16371"/>
    <property type="gene ID" value="SETIT_024688mg"/>
</dbReference>
<evidence type="ECO:0000313" key="3">
    <source>
        <dbReference type="Proteomes" id="UP000004995"/>
    </source>
</evidence>
<evidence type="ECO:0000256" key="1">
    <source>
        <dbReference type="SAM" id="SignalP"/>
    </source>
</evidence>
<dbReference type="SUPFAM" id="SSF55455">
    <property type="entry name" value="SRF-like"/>
    <property type="match status" value="1"/>
</dbReference>
<dbReference type="AlphaFoldDB" id="K3ZDP9"/>
<feature type="signal peptide" evidence="1">
    <location>
        <begin position="1"/>
        <end position="25"/>
    </location>
</feature>
<dbReference type="GO" id="GO:0000978">
    <property type="term" value="F:RNA polymerase II cis-regulatory region sequence-specific DNA binding"/>
    <property type="evidence" value="ECO:0000318"/>
    <property type="project" value="GO_Central"/>
</dbReference>